<proteinExistence type="predicted"/>
<dbReference type="Proteomes" id="UP000199382">
    <property type="component" value="Unassembled WGS sequence"/>
</dbReference>
<reference evidence="2 3" key="1">
    <citation type="submission" date="2016-10" db="EMBL/GenBank/DDBJ databases">
        <authorList>
            <person name="de Groot N.N."/>
        </authorList>
    </citation>
    <scope>NUCLEOTIDE SEQUENCE [LARGE SCALE GENOMIC DNA]</scope>
    <source>
        <strain evidence="2 3">DSM 25294</strain>
    </source>
</reference>
<gene>
    <name evidence="2" type="ORF">SAMN04488026_10963</name>
</gene>
<dbReference type="RefSeq" id="WP_139188548.1">
    <property type="nucleotide sequence ID" value="NZ_FNEK01000096.1"/>
</dbReference>
<keyword evidence="3" id="KW-1185">Reference proteome</keyword>
<dbReference type="STRING" id="571298.SAMN04488026_10963"/>
<evidence type="ECO:0000256" key="1">
    <source>
        <dbReference type="SAM" id="MobiDB-lite"/>
    </source>
</evidence>
<name>A0A1G9LAI7_9RHOB</name>
<accession>A0A1G9LAI7</accession>
<evidence type="ECO:0000313" key="3">
    <source>
        <dbReference type="Proteomes" id="UP000199382"/>
    </source>
</evidence>
<dbReference type="AlphaFoldDB" id="A0A1G9LAI7"/>
<dbReference type="EMBL" id="FNEK01000096">
    <property type="protein sequence ID" value="SDL58894.1"/>
    <property type="molecule type" value="Genomic_DNA"/>
</dbReference>
<protein>
    <submittedName>
        <fullName evidence="2">MFS transporter, DHA2 family, multidrug resistance protein</fullName>
    </submittedName>
</protein>
<organism evidence="2 3">
    <name type="scientific">Aliiruegeria lutimaris</name>
    <dbReference type="NCBI Taxonomy" id="571298"/>
    <lineage>
        <taxon>Bacteria</taxon>
        <taxon>Pseudomonadati</taxon>
        <taxon>Pseudomonadota</taxon>
        <taxon>Alphaproteobacteria</taxon>
        <taxon>Rhodobacterales</taxon>
        <taxon>Roseobacteraceae</taxon>
        <taxon>Aliiruegeria</taxon>
    </lineage>
</organism>
<feature type="region of interest" description="Disordered" evidence="1">
    <location>
        <begin position="1"/>
        <end position="20"/>
    </location>
</feature>
<evidence type="ECO:0000313" key="2">
    <source>
        <dbReference type="EMBL" id="SDL58894.1"/>
    </source>
</evidence>
<feature type="compositionally biased region" description="Basic and acidic residues" evidence="1">
    <location>
        <begin position="1"/>
        <end position="12"/>
    </location>
</feature>
<sequence length="128" mass="13971">MACLPEPHRIRAEGPGTELNALHQTRASPRHSPPEELKNASSLFNLTRNLGGAVGLALINTLLTRRSDFHNARIAEYMSWSNPQLRAQMDMLSANAASHGLDGPKVALTQMIGRVTQQAAILSFIDVF</sequence>
<dbReference type="OrthoDB" id="9812221at2"/>